<evidence type="ECO:0000313" key="1">
    <source>
        <dbReference type="EMBL" id="QEV30022.1"/>
    </source>
</evidence>
<evidence type="ECO:0000313" key="2">
    <source>
        <dbReference type="Proteomes" id="UP000326598"/>
    </source>
</evidence>
<dbReference type="KEGG" id="scoe:CP976_42080"/>
<dbReference type="EMBL" id="CP023694">
    <property type="protein sequence ID" value="QEV30022.1"/>
    <property type="molecule type" value="Genomic_DNA"/>
</dbReference>
<name>A0A5J6IEL0_STRC4</name>
<proteinExistence type="predicted"/>
<gene>
    <name evidence="1" type="ORF">CP976_42080</name>
</gene>
<organism evidence="1 2">
    <name type="scientific">Streptomyces coeruleorubidus</name>
    <dbReference type="NCBI Taxonomy" id="116188"/>
    <lineage>
        <taxon>Bacteria</taxon>
        <taxon>Bacillati</taxon>
        <taxon>Actinomycetota</taxon>
        <taxon>Actinomycetes</taxon>
        <taxon>Kitasatosporales</taxon>
        <taxon>Streptomycetaceae</taxon>
        <taxon>Streptomyces</taxon>
    </lineage>
</organism>
<accession>A0A5J6IEL0</accession>
<dbReference type="Proteomes" id="UP000326598">
    <property type="component" value="Chromosome"/>
</dbReference>
<reference evidence="1 2" key="1">
    <citation type="submission" date="2017-09" db="EMBL/GenBank/DDBJ databases">
        <authorList>
            <person name="Lee N."/>
            <person name="Cho B.-K."/>
        </authorList>
    </citation>
    <scope>NUCLEOTIDE SEQUENCE [LARGE SCALE GENOMIC DNA]</scope>
    <source>
        <strain evidence="1 2">ATCC 13740</strain>
    </source>
</reference>
<protein>
    <submittedName>
        <fullName evidence="1">Uncharacterized protein</fullName>
    </submittedName>
</protein>
<dbReference type="RefSeq" id="WP_150485070.1">
    <property type="nucleotide sequence ID" value="NZ_BMTB01000009.1"/>
</dbReference>
<dbReference type="AlphaFoldDB" id="A0A5J6IEL0"/>
<dbReference type="GeneID" id="91422598"/>
<sequence>MATRIRTAFSEACRSSRTKARRLTSSAIVLTAPADTVPPAPAQLEEGTGDLAALLAAGRDELLFGARMVVDFAPDAAPGEGGRRPHGP</sequence>